<organism evidence="2 3">
    <name type="scientific">Patella caerulea</name>
    <name type="common">Rayed Mediterranean limpet</name>
    <dbReference type="NCBI Taxonomy" id="87958"/>
    <lineage>
        <taxon>Eukaryota</taxon>
        <taxon>Metazoa</taxon>
        <taxon>Spiralia</taxon>
        <taxon>Lophotrochozoa</taxon>
        <taxon>Mollusca</taxon>
        <taxon>Gastropoda</taxon>
        <taxon>Patellogastropoda</taxon>
        <taxon>Patelloidea</taxon>
        <taxon>Patellidae</taxon>
        <taxon>Patella</taxon>
    </lineage>
</organism>
<feature type="region of interest" description="Disordered" evidence="1">
    <location>
        <begin position="226"/>
        <end position="318"/>
    </location>
</feature>
<feature type="compositionally biased region" description="Polar residues" evidence="1">
    <location>
        <begin position="281"/>
        <end position="293"/>
    </location>
</feature>
<feature type="compositionally biased region" description="Acidic residues" evidence="1">
    <location>
        <begin position="308"/>
        <end position="318"/>
    </location>
</feature>
<feature type="compositionally biased region" description="Basic and acidic residues" evidence="1">
    <location>
        <begin position="260"/>
        <end position="270"/>
    </location>
</feature>
<dbReference type="InterPro" id="IPR019129">
    <property type="entry name" value="Folate-sensitive_fs_Fra10Ac1"/>
</dbReference>
<feature type="compositionally biased region" description="Basic and acidic residues" evidence="1">
    <location>
        <begin position="27"/>
        <end position="38"/>
    </location>
</feature>
<evidence type="ECO:0000313" key="3">
    <source>
        <dbReference type="Proteomes" id="UP001347796"/>
    </source>
</evidence>
<evidence type="ECO:0000256" key="1">
    <source>
        <dbReference type="SAM" id="MobiDB-lite"/>
    </source>
</evidence>
<dbReference type="GO" id="GO:0016791">
    <property type="term" value="F:phosphatase activity"/>
    <property type="evidence" value="ECO:0007669"/>
    <property type="project" value="TreeGrafter"/>
</dbReference>
<gene>
    <name evidence="2" type="ORF">SNE40_007830</name>
</gene>
<keyword evidence="3" id="KW-1185">Reference proteome</keyword>
<proteinExistence type="predicted"/>
<dbReference type="PANTHER" id="PTHR11567">
    <property type="entry name" value="ACID PHOSPHATASE-RELATED"/>
    <property type="match status" value="1"/>
</dbReference>
<name>A0AAN8JUI0_PATCE</name>
<dbReference type="AlphaFoldDB" id="A0AAN8JUI0"/>
<dbReference type="InterPro" id="IPR050645">
    <property type="entry name" value="Histidine_acid_phosphatase"/>
</dbReference>
<evidence type="ECO:0008006" key="4">
    <source>
        <dbReference type="Google" id="ProtNLM"/>
    </source>
</evidence>
<evidence type="ECO:0000313" key="2">
    <source>
        <dbReference type="EMBL" id="KAK6185642.1"/>
    </source>
</evidence>
<protein>
    <recommendedName>
        <fullName evidence="4">Protein FRA10AC1</fullName>
    </recommendedName>
</protein>
<comment type="caution">
    <text evidence="2">The sequence shown here is derived from an EMBL/GenBank/DDBJ whole genome shotgun (WGS) entry which is preliminary data.</text>
</comment>
<feature type="region of interest" description="Disordered" evidence="1">
    <location>
        <begin position="1"/>
        <end position="54"/>
    </location>
</feature>
<dbReference type="PANTHER" id="PTHR11567:SF25">
    <property type="entry name" value="PROTEIN FRA10AC1"/>
    <property type="match status" value="1"/>
</dbReference>
<reference evidence="2 3" key="1">
    <citation type="submission" date="2024-01" db="EMBL/GenBank/DDBJ databases">
        <title>The genome of the rayed Mediterranean limpet Patella caerulea (Linnaeus, 1758).</title>
        <authorList>
            <person name="Anh-Thu Weber A."/>
            <person name="Halstead-Nussloch G."/>
        </authorList>
    </citation>
    <scope>NUCLEOTIDE SEQUENCE [LARGE SCALE GENOMIC DNA]</scope>
    <source>
        <strain evidence="2">AATW-2023a</strain>
        <tissue evidence="2">Whole specimen</tissue>
    </source>
</reference>
<feature type="compositionally biased region" description="Basic residues" evidence="1">
    <location>
        <begin position="226"/>
        <end position="259"/>
    </location>
</feature>
<dbReference type="EMBL" id="JAZGQO010000006">
    <property type="protein sequence ID" value="KAK6185642.1"/>
    <property type="molecule type" value="Genomic_DNA"/>
</dbReference>
<dbReference type="Pfam" id="PF09725">
    <property type="entry name" value="Fra10Ac1"/>
    <property type="match status" value="1"/>
</dbReference>
<sequence>MADKIDFSEVHNLGGYGSEFDSEVESEQTRKKYKDLLPKKKKGTDGVANKRNVEEEYTKEEGKVHRQQLLSLDAYARHKQFVNNYMLYYGGNKEEFKRDTSRDKRDSDVIRENHQFLWEDEDDDSQLSWERRLAKKYYDKLFKEYCIADLARYKENKFGMRWRIEKEVFEGKGQFICGAKKCNEKDNLRSWEVNFGYIEQGEKKNALVKLRLCPDCSYKLNYHNKRKEVKPKRLQSKPLSKKHKKHKKHHKRHHKKHRSRGSDSDDDRSSKSQTNEEEATETSQSDVIDQSVWSGPAKLTEEKSRGEEFDEYFDNMFL</sequence>
<dbReference type="Proteomes" id="UP001347796">
    <property type="component" value="Unassembled WGS sequence"/>
</dbReference>
<accession>A0AAN8JUI0</accession>